<dbReference type="InterPro" id="IPR036779">
    <property type="entry name" value="LysM_dom_sf"/>
</dbReference>
<protein>
    <recommendedName>
        <fullName evidence="3">LysM domain-containing protein</fullName>
    </recommendedName>
</protein>
<organism evidence="4 5">
    <name type="scientific">Trichodelitschia bisporula</name>
    <dbReference type="NCBI Taxonomy" id="703511"/>
    <lineage>
        <taxon>Eukaryota</taxon>
        <taxon>Fungi</taxon>
        <taxon>Dikarya</taxon>
        <taxon>Ascomycota</taxon>
        <taxon>Pezizomycotina</taxon>
        <taxon>Dothideomycetes</taxon>
        <taxon>Dothideomycetes incertae sedis</taxon>
        <taxon>Phaeotrichales</taxon>
        <taxon>Phaeotrichaceae</taxon>
        <taxon>Trichodelitschia</taxon>
    </lineage>
</organism>
<dbReference type="SMART" id="SM00257">
    <property type="entry name" value="LysM"/>
    <property type="match status" value="2"/>
</dbReference>
<evidence type="ECO:0000256" key="1">
    <source>
        <dbReference type="ARBA" id="ARBA00022669"/>
    </source>
</evidence>
<dbReference type="PANTHER" id="PTHR34997">
    <property type="entry name" value="AM15"/>
    <property type="match status" value="1"/>
</dbReference>
<feature type="domain" description="LysM" evidence="3">
    <location>
        <begin position="2"/>
        <end position="48"/>
    </location>
</feature>
<feature type="domain" description="LysM" evidence="3">
    <location>
        <begin position="72"/>
        <end position="118"/>
    </location>
</feature>
<dbReference type="InterPro" id="IPR052210">
    <property type="entry name" value="LysM1-like"/>
</dbReference>
<reference evidence="4" key="1">
    <citation type="journal article" date="2020" name="Stud. Mycol.">
        <title>101 Dothideomycetes genomes: a test case for predicting lifestyles and emergence of pathogens.</title>
        <authorList>
            <person name="Haridas S."/>
            <person name="Albert R."/>
            <person name="Binder M."/>
            <person name="Bloem J."/>
            <person name="Labutti K."/>
            <person name="Salamov A."/>
            <person name="Andreopoulos B."/>
            <person name="Baker S."/>
            <person name="Barry K."/>
            <person name="Bills G."/>
            <person name="Bluhm B."/>
            <person name="Cannon C."/>
            <person name="Castanera R."/>
            <person name="Culley D."/>
            <person name="Daum C."/>
            <person name="Ezra D."/>
            <person name="Gonzalez J."/>
            <person name="Henrissat B."/>
            <person name="Kuo A."/>
            <person name="Liang C."/>
            <person name="Lipzen A."/>
            <person name="Lutzoni F."/>
            <person name="Magnuson J."/>
            <person name="Mondo S."/>
            <person name="Nolan M."/>
            <person name="Ohm R."/>
            <person name="Pangilinan J."/>
            <person name="Park H.-J."/>
            <person name="Ramirez L."/>
            <person name="Alfaro M."/>
            <person name="Sun H."/>
            <person name="Tritt A."/>
            <person name="Yoshinaga Y."/>
            <person name="Zwiers L.-H."/>
            <person name="Turgeon B."/>
            <person name="Goodwin S."/>
            <person name="Spatafora J."/>
            <person name="Crous P."/>
            <person name="Grigoriev I."/>
        </authorList>
    </citation>
    <scope>NUCLEOTIDE SEQUENCE</scope>
    <source>
        <strain evidence="4">CBS 262.69</strain>
    </source>
</reference>
<keyword evidence="1" id="KW-0147">Chitin-binding</keyword>
<dbReference type="Gene3D" id="3.10.350.10">
    <property type="entry name" value="LysM domain"/>
    <property type="match status" value="2"/>
</dbReference>
<accession>A0A6G1I4Y7</accession>
<dbReference type="SUPFAM" id="SSF54106">
    <property type="entry name" value="LysM domain"/>
    <property type="match status" value="2"/>
</dbReference>
<evidence type="ECO:0000313" key="4">
    <source>
        <dbReference type="EMBL" id="KAF2403129.1"/>
    </source>
</evidence>
<dbReference type="GO" id="GO:0008061">
    <property type="term" value="F:chitin binding"/>
    <property type="evidence" value="ECO:0007669"/>
    <property type="project" value="UniProtKB-KW"/>
</dbReference>
<dbReference type="CDD" id="cd00118">
    <property type="entry name" value="LysM"/>
    <property type="match status" value="2"/>
</dbReference>
<gene>
    <name evidence="4" type="ORF">EJ06DRAFT_547430</name>
</gene>
<name>A0A6G1I4Y7_9PEZI</name>
<dbReference type="EMBL" id="ML996690">
    <property type="protein sequence ID" value="KAF2403129.1"/>
    <property type="molecule type" value="Genomic_DNA"/>
</dbReference>
<dbReference type="InterPro" id="IPR018392">
    <property type="entry name" value="LysM"/>
</dbReference>
<keyword evidence="5" id="KW-1185">Reference proteome</keyword>
<evidence type="ECO:0000256" key="2">
    <source>
        <dbReference type="ARBA" id="ARBA00023026"/>
    </source>
</evidence>
<feature type="non-terminal residue" evidence="4">
    <location>
        <position position="1"/>
    </location>
</feature>
<evidence type="ECO:0000313" key="5">
    <source>
        <dbReference type="Proteomes" id="UP000799640"/>
    </source>
</evidence>
<dbReference type="PROSITE" id="PS51782">
    <property type="entry name" value="LYSM"/>
    <property type="match status" value="2"/>
</dbReference>
<dbReference type="PANTHER" id="PTHR34997:SF1">
    <property type="entry name" value="PEPTIDOGLYCAN-BINDING LYSIN DOMAIN"/>
    <property type="match status" value="1"/>
</dbReference>
<dbReference type="Pfam" id="PF01476">
    <property type="entry name" value="LysM"/>
    <property type="match status" value="2"/>
</dbReference>
<evidence type="ECO:0000259" key="3">
    <source>
        <dbReference type="PROSITE" id="PS51782"/>
    </source>
</evidence>
<sequence>NKFYTVKPGDNCWLIARDQAQTQLTTFQEWNPNLGSACSIQPGWPVCIGVSSVPAPKGPQPQLPGTAADCKGYYFVSPGNSCWQIGQQYNLPLETFYRLNPGVHTDCGNLPAGYYVCVEA</sequence>
<dbReference type="AlphaFoldDB" id="A0A6G1I4Y7"/>
<dbReference type="OrthoDB" id="2281372at2759"/>
<keyword evidence="2" id="KW-0843">Virulence</keyword>
<proteinExistence type="predicted"/>
<dbReference type="Proteomes" id="UP000799640">
    <property type="component" value="Unassembled WGS sequence"/>
</dbReference>